<feature type="compositionally biased region" description="Low complexity" evidence="2">
    <location>
        <begin position="448"/>
        <end position="458"/>
    </location>
</feature>
<feature type="compositionally biased region" description="Low complexity" evidence="2">
    <location>
        <begin position="107"/>
        <end position="121"/>
    </location>
</feature>
<feature type="compositionally biased region" description="Polar residues" evidence="2">
    <location>
        <begin position="406"/>
        <end position="415"/>
    </location>
</feature>
<feature type="region of interest" description="Disordered" evidence="2">
    <location>
        <begin position="384"/>
        <end position="415"/>
    </location>
</feature>
<dbReference type="Proteomes" id="UP000095751">
    <property type="component" value="Unassembled WGS sequence"/>
</dbReference>
<feature type="region of interest" description="Disordered" evidence="2">
    <location>
        <begin position="35"/>
        <end position="197"/>
    </location>
</feature>
<organism evidence="3 4">
    <name type="scientific">Fragilariopsis cylindrus CCMP1102</name>
    <dbReference type="NCBI Taxonomy" id="635003"/>
    <lineage>
        <taxon>Eukaryota</taxon>
        <taxon>Sar</taxon>
        <taxon>Stramenopiles</taxon>
        <taxon>Ochrophyta</taxon>
        <taxon>Bacillariophyta</taxon>
        <taxon>Bacillariophyceae</taxon>
        <taxon>Bacillariophycidae</taxon>
        <taxon>Bacillariales</taxon>
        <taxon>Bacillariaceae</taxon>
        <taxon>Fragilariopsis</taxon>
    </lineage>
</organism>
<evidence type="ECO:0000313" key="4">
    <source>
        <dbReference type="Proteomes" id="UP000095751"/>
    </source>
</evidence>
<reference evidence="3 4" key="1">
    <citation type="submission" date="2016-09" db="EMBL/GenBank/DDBJ databases">
        <title>Extensive genetic diversity and differential bi-allelic expression allows diatom success in the polar Southern Ocean.</title>
        <authorList>
            <consortium name="DOE Joint Genome Institute"/>
            <person name="Mock T."/>
            <person name="Otillar R.P."/>
            <person name="Strauss J."/>
            <person name="Dupont C."/>
            <person name="Frickenhaus S."/>
            <person name="Maumus F."/>
            <person name="Mcmullan M."/>
            <person name="Sanges R."/>
            <person name="Schmutz J."/>
            <person name="Toseland A."/>
            <person name="Valas R."/>
            <person name="Veluchamy A."/>
            <person name="Ward B.J."/>
            <person name="Allen A."/>
            <person name="Barry K."/>
            <person name="Falciatore A."/>
            <person name="Ferrante M."/>
            <person name="Fortunato A.E."/>
            <person name="Gloeckner G."/>
            <person name="Gruber A."/>
            <person name="Hipkin R."/>
            <person name="Janech M."/>
            <person name="Kroth P."/>
            <person name="Leese F."/>
            <person name="Lindquist E."/>
            <person name="Lyon B.R."/>
            <person name="Martin J."/>
            <person name="Mayer C."/>
            <person name="Parker M."/>
            <person name="Quesneville H."/>
            <person name="Raymond J."/>
            <person name="Uhlig C."/>
            <person name="Valentin K.U."/>
            <person name="Worden A.Z."/>
            <person name="Armbrust E.V."/>
            <person name="Bowler C."/>
            <person name="Green B."/>
            <person name="Moulton V."/>
            <person name="Van Oosterhout C."/>
            <person name="Grigoriev I."/>
        </authorList>
    </citation>
    <scope>NUCLEOTIDE SEQUENCE [LARGE SCALE GENOMIC DNA]</scope>
    <source>
        <strain evidence="3 4">CCMP1102</strain>
    </source>
</reference>
<evidence type="ECO:0008006" key="5">
    <source>
        <dbReference type="Google" id="ProtNLM"/>
    </source>
</evidence>
<dbReference type="OrthoDB" id="10690493at2759"/>
<feature type="region of interest" description="Disordered" evidence="2">
    <location>
        <begin position="292"/>
        <end position="366"/>
    </location>
</feature>
<feature type="compositionally biased region" description="Polar residues" evidence="2">
    <location>
        <begin position="308"/>
        <end position="330"/>
    </location>
</feature>
<gene>
    <name evidence="3" type="ORF">FRACYDRAFT_233237</name>
</gene>
<protein>
    <recommendedName>
        <fullName evidence="5">PDZ domain-containing protein</fullName>
    </recommendedName>
</protein>
<keyword evidence="1" id="KW-0175">Coiled coil</keyword>
<feature type="compositionally biased region" description="Low complexity" evidence="2">
    <location>
        <begin position="131"/>
        <end position="144"/>
    </location>
</feature>
<feature type="compositionally biased region" description="Polar residues" evidence="2">
    <location>
        <begin position="180"/>
        <end position="193"/>
    </location>
</feature>
<dbReference type="InParanoid" id="A0A1E7FY42"/>
<feature type="compositionally biased region" description="Basic and acidic residues" evidence="2">
    <location>
        <begin position="504"/>
        <end position="520"/>
    </location>
</feature>
<feature type="compositionally biased region" description="Low complexity" evidence="2">
    <location>
        <begin position="472"/>
        <end position="491"/>
    </location>
</feature>
<proteinExistence type="predicted"/>
<feature type="compositionally biased region" description="Polar residues" evidence="2">
    <location>
        <begin position="40"/>
        <end position="63"/>
    </location>
</feature>
<dbReference type="KEGG" id="fcy:FRACYDRAFT_233237"/>
<feature type="coiled-coil region" evidence="1">
    <location>
        <begin position="727"/>
        <end position="761"/>
    </location>
</feature>
<sequence length="1127" mass="124402">MNMFPLEFDKFLERGISTIDASVKELQNTYEEVVWGGAPQHTSNTSTSPLRRRNNNNGSSAKQQEILRRSRSGPELSPELLARREDALRSRSRSSSGRQTKTGLHVSAKATTTITPTKSTPRGGLKSPSSNTNNTNTNALTPTTEVDDSSWGDSSSSDGDDTSYGDTTSGFYSTERDNDSSLMESLTTNNTPAKSGGRKSLLIVSAIDSQHGLFAYTSLNVGDAILEINGISFSSNGGYGSLRPSVYRARKLLSGNDSGLEVTIIYQKFGETNNTSMASESTIGLSQMMYDEVEEEKKEEEQQEQQVHGNSTSSGRRSQNNSRTITSKKGVSSPQGPSSSEHSRSERTATTRSMSTRSGSYLGRPQRNIRKAAAAAINAASTTTFTTKDSSGGAAAGANRPPLPSSPRSKAPTTKISRLTRLRARTQKLRETGVKTIEASKKRLSFVSSNNNNNNNSTKNKKQISNKEKETTTTTTMKASASRAAVVTAASKLEKKLKKSSSSSDRRHGDNNDHCTKDEDGSSTSNHNIYDVVGTRSTLPHNIIEACAVGVCAPISPEDSILNLSDDPSIISSSSSIHLNPGIALSSAGDVLYKEQLQWLKQKMKARGSLPPSSTIDHNDIFRGIRTTSPSAVPTTTTTTTERDTKTTHSQQQQNLQLLSPVNNKNNINNEKNAIFDDNSICTIEQYESIVQRYDGGRGGGDITADNHQKELVRINRKVFDKLHGRIDRLKRSNIQLSDQIVSLRRENNNSSAKLSEVQSRSEKICKRERGYQSEIQLLRSRYEMSIIQADKRQKELITSKEEAQKENDKVISDYLKQIESLESANQGQLQIADKERQEKYKVLYSQLEQLETKFSAQSTLLDTVMTANEELTTQNEEMEVEYQKHYHSNSNGSAVEIANCKSRNIYLEKRVANLESQLGLQEGRLLNQESIGISIISEDHSGNNKSSNSNPSDEEMIADQNYVSASTDDSFVEVFVGGNSASGHQQLRYPQRLLRGEPANDNNGCETGTEILLKYPNNGELFDNSIIEEVEDNDDNNTDSIVKGNTVSFESVSSRLLMERIDRIKGNNESFESVSSQVLMERMVELENALQDRDMTEEERVGFVSILQARVQRLIERGYGEYHVSD</sequence>
<evidence type="ECO:0000313" key="3">
    <source>
        <dbReference type="EMBL" id="OEU23071.1"/>
    </source>
</evidence>
<keyword evidence="4" id="KW-1185">Reference proteome</keyword>
<feature type="region of interest" description="Disordered" evidence="2">
    <location>
        <begin position="442"/>
        <end position="526"/>
    </location>
</feature>
<name>A0A1E7FY42_9STRA</name>
<feature type="region of interest" description="Disordered" evidence="2">
    <location>
        <begin position="623"/>
        <end position="652"/>
    </location>
</feature>
<evidence type="ECO:0000256" key="2">
    <source>
        <dbReference type="SAM" id="MobiDB-lite"/>
    </source>
</evidence>
<evidence type="ECO:0000256" key="1">
    <source>
        <dbReference type="SAM" id="Coils"/>
    </source>
</evidence>
<dbReference type="EMBL" id="KV784353">
    <property type="protein sequence ID" value="OEU23071.1"/>
    <property type="molecule type" value="Genomic_DNA"/>
</dbReference>
<dbReference type="AlphaFoldDB" id="A0A1E7FY42"/>
<accession>A0A1E7FY42</accession>
<feature type="compositionally biased region" description="Low complexity" evidence="2">
    <location>
        <begin position="627"/>
        <end position="640"/>
    </location>
</feature>
<feature type="compositionally biased region" description="Low complexity" evidence="2">
    <location>
        <begin position="350"/>
        <end position="360"/>
    </location>
</feature>